<comment type="caution">
    <text evidence="11">The sequence shown here is derived from an EMBL/GenBank/DDBJ whole genome shotgun (WGS) entry which is preliminary data.</text>
</comment>
<name>A0ABW5CBX8_9PROT</name>
<evidence type="ECO:0000256" key="3">
    <source>
        <dbReference type="ARBA" id="ARBA00022598"/>
    </source>
</evidence>
<dbReference type="EMBL" id="JBHUIY010000018">
    <property type="protein sequence ID" value="MFD2234221.1"/>
    <property type="molecule type" value="Genomic_DNA"/>
</dbReference>
<proteinExistence type="inferred from homology"/>
<dbReference type="SUPFAM" id="SSF48163">
    <property type="entry name" value="An anticodon-binding domain of class I aminoacyl-tRNA synthetases"/>
    <property type="match status" value="1"/>
</dbReference>
<keyword evidence="2 8" id="KW-0963">Cytoplasm</keyword>
<evidence type="ECO:0000259" key="9">
    <source>
        <dbReference type="Pfam" id="PF00749"/>
    </source>
</evidence>
<feature type="domain" description="Aminoacyl-tRNA synthetase class I anticodon-binding" evidence="10">
    <location>
        <begin position="381"/>
        <end position="442"/>
    </location>
</feature>
<evidence type="ECO:0000256" key="2">
    <source>
        <dbReference type="ARBA" id="ARBA00022490"/>
    </source>
</evidence>
<evidence type="ECO:0000256" key="8">
    <source>
        <dbReference type="HAMAP-Rule" id="MF_00022"/>
    </source>
</evidence>
<dbReference type="PANTHER" id="PTHR43311:SF2">
    <property type="entry name" value="GLUTAMATE--TRNA LIGASE, MITOCHONDRIAL-RELATED"/>
    <property type="match status" value="1"/>
</dbReference>
<dbReference type="Pfam" id="PF19269">
    <property type="entry name" value="Anticodon_2"/>
    <property type="match status" value="1"/>
</dbReference>
<dbReference type="InterPro" id="IPR045462">
    <property type="entry name" value="aa-tRNA-synth_I_cd-bd"/>
</dbReference>
<evidence type="ECO:0000256" key="7">
    <source>
        <dbReference type="ARBA" id="ARBA00023146"/>
    </source>
</evidence>
<dbReference type="InterPro" id="IPR004527">
    <property type="entry name" value="Glu-tRNA-ligase_bac/mito"/>
</dbReference>
<dbReference type="InterPro" id="IPR008925">
    <property type="entry name" value="aa_tRNA-synth_I_cd-bd_sf"/>
</dbReference>
<comment type="subunit">
    <text evidence="8">Monomer.</text>
</comment>
<comment type="function">
    <text evidence="8">Catalyzes the attachment of glutamate to tRNA(Glu) in a two-step reaction: glutamate is first activated by ATP to form Glu-AMP and then transferred to the acceptor end of tRNA(Glu).</text>
</comment>
<keyword evidence="4 8" id="KW-0547">Nucleotide-binding</keyword>
<dbReference type="PRINTS" id="PR00987">
    <property type="entry name" value="TRNASYNTHGLU"/>
</dbReference>
<evidence type="ECO:0000256" key="1">
    <source>
        <dbReference type="ARBA" id="ARBA00007894"/>
    </source>
</evidence>
<dbReference type="RefSeq" id="WP_377316225.1">
    <property type="nucleotide sequence ID" value="NZ_JBHUIY010000018.1"/>
</dbReference>
<comment type="catalytic activity">
    <reaction evidence="8">
        <text>tRNA(Glu) + L-glutamate + ATP = L-glutamyl-tRNA(Glu) + AMP + diphosphate</text>
        <dbReference type="Rhea" id="RHEA:23540"/>
        <dbReference type="Rhea" id="RHEA-COMP:9663"/>
        <dbReference type="Rhea" id="RHEA-COMP:9680"/>
        <dbReference type="ChEBI" id="CHEBI:29985"/>
        <dbReference type="ChEBI" id="CHEBI:30616"/>
        <dbReference type="ChEBI" id="CHEBI:33019"/>
        <dbReference type="ChEBI" id="CHEBI:78442"/>
        <dbReference type="ChEBI" id="CHEBI:78520"/>
        <dbReference type="ChEBI" id="CHEBI:456215"/>
        <dbReference type="EC" id="6.1.1.17"/>
    </reaction>
</comment>
<evidence type="ECO:0000256" key="4">
    <source>
        <dbReference type="ARBA" id="ARBA00022741"/>
    </source>
</evidence>
<feature type="binding site" evidence="8">
    <location>
        <position position="243"/>
    </location>
    <ligand>
        <name>ATP</name>
        <dbReference type="ChEBI" id="CHEBI:30616"/>
    </ligand>
</feature>
<evidence type="ECO:0000256" key="6">
    <source>
        <dbReference type="ARBA" id="ARBA00022917"/>
    </source>
</evidence>
<feature type="short sequence motif" description="'KMSKS' region" evidence="8">
    <location>
        <begin position="240"/>
        <end position="244"/>
    </location>
</feature>
<dbReference type="InterPro" id="IPR049940">
    <property type="entry name" value="GluQ/Sye"/>
</dbReference>
<accession>A0ABW5CBX8</accession>
<keyword evidence="6 8" id="KW-0648">Protein biosynthesis</keyword>
<sequence>MTVTVRFAPSPTGRLHVGNARVALINWLFARRAGGRFLLRLDDTDRERSRPEYAEAIEADLRWLGLDWDLFARQSDRIERYQAAAERLKAAGRLYPCWETAEELEFRRKLALSRGRPPVYDRAALALTPAAIAAFEAEGRRPHWRFRLAPGEVRWDDRVRGPSHGDAAHLSDPVLIRADGSFLYTLPSVVDDLDFAVTDVVRGEDHVTNTVVQIQLFEALGGPVPRFAHLPLLTGADGGELSKRLGSGALDELRGQGVAPLALASLLAQLGTSEAIALKPDLAALAAEFAWDKFGRASPRFDLDALHRLDTRRLHGLAFAEARPRLAELGLPDADEAFWLAVRPNLTHAADAREWWAICRAPLAPVIEDAAFTRAAADLLPPEPWDAATWPAWTGAVKQATGRKGRDLFHPLRLALTGRENGPELKTLLPLIGRQRALARLDGREA</sequence>
<feature type="short sequence motif" description="'HIGH' region" evidence="8">
    <location>
        <begin position="9"/>
        <end position="19"/>
    </location>
</feature>
<dbReference type="Gene3D" id="3.40.50.620">
    <property type="entry name" value="HUPs"/>
    <property type="match status" value="1"/>
</dbReference>
<keyword evidence="5 8" id="KW-0067">ATP-binding</keyword>
<dbReference type="EC" id="6.1.1.17" evidence="8"/>
<keyword evidence="3 8" id="KW-0436">Ligase</keyword>
<evidence type="ECO:0000313" key="11">
    <source>
        <dbReference type="EMBL" id="MFD2234221.1"/>
    </source>
</evidence>
<comment type="subcellular location">
    <subcellularLocation>
        <location evidence="8">Cytoplasm</location>
    </subcellularLocation>
</comment>
<dbReference type="Pfam" id="PF00749">
    <property type="entry name" value="tRNA-synt_1c"/>
    <property type="match status" value="1"/>
</dbReference>
<feature type="domain" description="Glutamyl/glutaminyl-tRNA synthetase class Ib catalytic" evidence="9">
    <location>
        <begin position="3"/>
        <end position="274"/>
    </location>
</feature>
<dbReference type="HAMAP" id="MF_00022">
    <property type="entry name" value="Glu_tRNA_synth_type1"/>
    <property type="match status" value="1"/>
</dbReference>
<evidence type="ECO:0000313" key="12">
    <source>
        <dbReference type="Proteomes" id="UP001597296"/>
    </source>
</evidence>
<organism evidence="11 12">
    <name type="scientific">Phaeospirillum tilakii</name>
    <dbReference type="NCBI Taxonomy" id="741673"/>
    <lineage>
        <taxon>Bacteria</taxon>
        <taxon>Pseudomonadati</taxon>
        <taxon>Pseudomonadota</taxon>
        <taxon>Alphaproteobacteria</taxon>
        <taxon>Rhodospirillales</taxon>
        <taxon>Rhodospirillaceae</taxon>
        <taxon>Phaeospirillum</taxon>
    </lineage>
</organism>
<dbReference type="InterPro" id="IPR020751">
    <property type="entry name" value="aa-tRNA-synth_I_codon-bd_sub2"/>
</dbReference>
<dbReference type="SUPFAM" id="SSF52374">
    <property type="entry name" value="Nucleotidylyl transferase"/>
    <property type="match status" value="1"/>
</dbReference>
<dbReference type="Gene3D" id="1.10.10.350">
    <property type="match status" value="1"/>
</dbReference>
<comment type="caution">
    <text evidence="8">Lacks conserved residue(s) required for the propagation of feature annotation.</text>
</comment>
<dbReference type="InterPro" id="IPR014729">
    <property type="entry name" value="Rossmann-like_a/b/a_fold"/>
</dbReference>
<protein>
    <recommendedName>
        <fullName evidence="8">Glutamate--tRNA ligase</fullName>
        <ecNumber evidence="8">6.1.1.17</ecNumber>
    </recommendedName>
    <alternativeName>
        <fullName evidence="8">Glutamyl-tRNA synthetase</fullName>
        <shortName evidence="8">GluRS</shortName>
    </alternativeName>
</protein>
<reference evidence="12" key="1">
    <citation type="journal article" date="2019" name="Int. J. Syst. Evol. Microbiol.">
        <title>The Global Catalogue of Microorganisms (GCM) 10K type strain sequencing project: providing services to taxonomists for standard genome sequencing and annotation.</title>
        <authorList>
            <consortium name="The Broad Institute Genomics Platform"/>
            <consortium name="The Broad Institute Genome Sequencing Center for Infectious Disease"/>
            <person name="Wu L."/>
            <person name="Ma J."/>
        </authorList>
    </citation>
    <scope>NUCLEOTIDE SEQUENCE [LARGE SCALE GENOMIC DNA]</scope>
    <source>
        <strain evidence="12">KCTC 15012</strain>
    </source>
</reference>
<dbReference type="PROSITE" id="PS00178">
    <property type="entry name" value="AA_TRNA_LIGASE_I"/>
    <property type="match status" value="1"/>
</dbReference>
<gene>
    <name evidence="8" type="primary">gltX</name>
    <name evidence="11" type="ORF">ACFSNB_10420</name>
</gene>
<dbReference type="PANTHER" id="PTHR43311">
    <property type="entry name" value="GLUTAMATE--TRNA LIGASE"/>
    <property type="match status" value="1"/>
</dbReference>
<keyword evidence="12" id="KW-1185">Reference proteome</keyword>
<evidence type="ECO:0000259" key="10">
    <source>
        <dbReference type="Pfam" id="PF19269"/>
    </source>
</evidence>
<dbReference type="InterPro" id="IPR020058">
    <property type="entry name" value="Glu/Gln-tRNA-synth_Ib_cat-dom"/>
</dbReference>
<evidence type="ECO:0000256" key="5">
    <source>
        <dbReference type="ARBA" id="ARBA00022840"/>
    </source>
</evidence>
<dbReference type="Proteomes" id="UP001597296">
    <property type="component" value="Unassembled WGS sequence"/>
</dbReference>
<dbReference type="InterPro" id="IPR000924">
    <property type="entry name" value="Glu/Gln-tRNA-synth"/>
</dbReference>
<comment type="similarity">
    <text evidence="1 8">Belongs to the class-I aminoacyl-tRNA synthetase family. Glutamate--tRNA ligase type 1 subfamily.</text>
</comment>
<dbReference type="GO" id="GO:0004818">
    <property type="term" value="F:glutamate-tRNA ligase activity"/>
    <property type="evidence" value="ECO:0007669"/>
    <property type="project" value="UniProtKB-EC"/>
</dbReference>
<keyword evidence="7 8" id="KW-0030">Aminoacyl-tRNA synthetase</keyword>
<dbReference type="InterPro" id="IPR001412">
    <property type="entry name" value="aa-tRNA-synth_I_CS"/>
</dbReference>